<comment type="caution">
    <text evidence="1">The sequence shown here is derived from an EMBL/GenBank/DDBJ whole genome shotgun (WGS) entry which is preliminary data.</text>
</comment>
<sequence>MITSLLRPLFAHRYKTWREAASNIENAQRLQLARLISKGAGTLYGERLHFNSIDRYETFRRRVPVVGYEQMRPLIMRMVNGEQDILWPGRVFRFAQSSGTSDGKSKYVPVTADSLRYNHYRGGFDTVSHYLHAYDKSRLFDGRAFILGGSFSNELELAPGVRVGDLSASLIDGINPLVNLIRVPKKKVALMSDWTEKLPLLVEGSMNANVTNISGVPSWFLTVLKKIMEQKGVENIHDVWPNLEVFFHGGISMEPYRAQYRRITNAQKMRYMETYNASEGFFAIQTDPESHWLEVIPDGGIFYEFVPLDQIGEDFPDALPSWKVEPGVTYALVITSSNGLWRYVLGDTVTIQQVSPLKFTIAGRTKHFINAFGEELMVYNAERAMAATCAKMGCDVVNYTAAPVYAGDNSRGCHQWLVEFANRPESLDEFAVVLDKNLQSENSDYQAKRSGDIFLGPPIVSEAKSGLFDRWLANTGKLGGQRKVPRLCPDRRFIDPMLELNAV</sequence>
<dbReference type="Proteomes" id="UP000305401">
    <property type="component" value="Unassembled WGS sequence"/>
</dbReference>
<keyword evidence="2" id="KW-1185">Reference proteome</keyword>
<organism evidence="1 2">
    <name type="scientific">Muribaculum caecicola</name>
    <dbReference type="NCBI Taxonomy" id="3038144"/>
    <lineage>
        <taxon>Bacteria</taxon>
        <taxon>Pseudomonadati</taxon>
        <taxon>Bacteroidota</taxon>
        <taxon>Bacteroidia</taxon>
        <taxon>Bacteroidales</taxon>
        <taxon>Muribaculaceae</taxon>
        <taxon>Muribaculum</taxon>
    </lineage>
</organism>
<gene>
    <name evidence="1" type="ORF">E5990_09405</name>
</gene>
<accession>A0AC61S419</accession>
<name>A0AC61S419_9BACT</name>
<reference evidence="1" key="1">
    <citation type="submission" date="2019-04" db="EMBL/GenBank/DDBJ databases">
        <title>Microbes associate with the intestines of laboratory mice.</title>
        <authorList>
            <person name="Navarre W."/>
            <person name="Wong E."/>
            <person name="Huang K.C."/>
            <person name="Tropini C."/>
            <person name="Ng K."/>
            <person name="Yu B."/>
        </authorList>
    </citation>
    <scope>NUCLEOTIDE SEQUENCE</scope>
    <source>
        <strain evidence="1">NM86_A22</strain>
    </source>
</reference>
<evidence type="ECO:0000313" key="2">
    <source>
        <dbReference type="Proteomes" id="UP000305401"/>
    </source>
</evidence>
<dbReference type="EMBL" id="SSTG01000147">
    <property type="protein sequence ID" value="THG45011.1"/>
    <property type="molecule type" value="Genomic_DNA"/>
</dbReference>
<evidence type="ECO:0000313" key="1">
    <source>
        <dbReference type="EMBL" id="THG45011.1"/>
    </source>
</evidence>
<protein>
    <submittedName>
        <fullName evidence="1">GH3 auxin-responsive promoter family protein</fullName>
    </submittedName>
</protein>
<proteinExistence type="predicted"/>